<dbReference type="CDD" id="cd02430">
    <property type="entry name" value="PTH2"/>
    <property type="match status" value="1"/>
</dbReference>
<dbReference type="NCBIfam" id="TIGR00283">
    <property type="entry name" value="arch_pth2"/>
    <property type="match status" value="1"/>
</dbReference>
<comment type="catalytic activity">
    <reaction evidence="4">
        <text>an N-acyl-L-alpha-aminoacyl-tRNA + H2O = an N-acyl-L-amino acid + a tRNA + H(+)</text>
        <dbReference type="Rhea" id="RHEA:54448"/>
        <dbReference type="Rhea" id="RHEA-COMP:10123"/>
        <dbReference type="Rhea" id="RHEA-COMP:13883"/>
        <dbReference type="ChEBI" id="CHEBI:15377"/>
        <dbReference type="ChEBI" id="CHEBI:15378"/>
        <dbReference type="ChEBI" id="CHEBI:59874"/>
        <dbReference type="ChEBI" id="CHEBI:78442"/>
        <dbReference type="ChEBI" id="CHEBI:138191"/>
        <dbReference type="EC" id="3.1.1.29"/>
    </reaction>
</comment>
<keyword evidence="6" id="KW-0812">Transmembrane</keyword>
<name>A0A0U2T3W8_ACAPC</name>
<dbReference type="PANTHER" id="PTHR12649:SF11">
    <property type="entry name" value="PEPTIDYL-TRNA HYDROLASE 2, MITOCHONDRIAL"/>
    <property type="match status" value="1"/>
</dbReference>
<dbReference type="FunFam" id="3.40.1490.10:FF:000001">
    <property type="entry name" value="Peptidyl-tRNA hydrolase 2"/>
    <property type="match status" value="1"/>
</dbReference>
<dbReference type="Gene3D" id="3.40.1490.10">
    <property type="entry name" value="Bit1"/>
    <property type="match status" value="1"/>
</dbReference>
<dbReference type="EMBL" id="KT754359">
    <property type="protein sequence ID" value="ALS04193.1"/>
    <property type="molecule type" value="mRNA"/>
</dbReference>
<comment type="similarity">
    <text evidence="3">Belongs to the PTH2 family.</text>
</comment>
<proteinExistence type="evidence at transcript level"/>
<feature type="compositionally biased region" description="Acidic residues" evidence="5">
    <location>
        <begin position="56"/>
        <end position="69"/>
    </location>
</feature>
<keyword evidence="6" id="KW-1133">Transmembrane helix</keyword>
<dbReference type="PANTHER" id="PTHR12649">
    <property type="entry name" value="PEPTIDYL-TRNA HYDROLASE 2"/>
    <property type="match status" value="1"/>
</dbReference>
<dbReference type="Pfam" id="PF01981">
    <property type="entry name" value="PTH2"/>
    <property type="match status" value="1"/>
</dbReference>
<evidence type="ECO:0000256" key="4">
    <source>
        <dbReference type="ARBA" id="ARBA00048707"/>
    </source>
</evidence>
<dbReference type="GO" id="GO:0004045">
    <property type="term" value="F:peptidyl-tRNA hydrolase activity"/>
    <property type="evidence" value="ECO:0007669"/>
    <property type="project" value="UniProtKB-EC"/>
</dbReference>
<organism evidence="7">
    <name type="scientific">Acartia pacifica</name>
    <name type="common">Copepod</name>
    <dbReference type="NCBI Taxonomy" id="335913"/>
    <lineage>
        <taxon>Eukaryota</taxon>
        <taxon>Metazoa</taxon>
        <taxon>Ecdysozoa</taxon>
        <taxon>Arthropoda</taxon>
        <taxon>Crustacea</taxon>
        <taxon>Multicrustacea</taxon>
        <taxon>Hexanauplia</taxon>
        <taxon>Copepoda</taxon>
        <taxon>Calanoida</taxon>
        <taxon>Acartiidae</taxon>
        <taxon>Acartia</taxon>
    </lineage>
</organism>
<sequence>MEVVKSLRFWQGAVVGFGFAAASFTAAYLLAPSNFADEEEDDKDLRSEDSAVFSSGDDEEEMSDLDEMEDTKMVLVARNDLKTGKGKAAAQCSHATLDAYIQAKKASPKYLKAWRMTGQPKVTLKCESEDELHNLLAQARSLKLVSTVIADAGRTQIVPGSKTVLAIGPGPSEQIDLVTGHLKLY</sequence>
<dbReference type="InterPro" id="IPR023476">
    <property type="entry name" value="Pep_tRNA_hydro_II_dom_sf"/>
</dbReference>
<protein>
    <recommendedName>
        <fullName evidence="1">peptidyl-tRNA hydrolase</fullName>
        <ecNumber evidence="1">3.1.1.29</ecNumber>
    </recommendedName>
</protein>
<accession>A0A0U2T3W8</accession>
<reference evidence="7" key="1">
    <citation type="journal article" date="2015" name="Sci. Rep.">
        <title>Spliced leader RNA trans-splicing discovered in copepods.</title>
        <authorList>
            <person name="Yang F."/>
            <person name="Xu D."/>
            <person name="Zhuang Y."/>
            <person name="Yi X."/>
            <person name="Huang Y."/>
            <person name="Chen H."/>
            <person name="Lin S."/>
            <person name="Campbell D.A."/>
            <person name="Sturm N.R."/>
            <person name="Liu G."/>
            <person name="Zhang H."/>
        </authorList>
    </citation>
    <scope>NUCLEOTIDE SEQUENCE</scope>
</reference>
<dbReference type="InterPro" id="IPR002833">
    <property type="entry name" value="PTH2"/>
</dbReference>
<evidence type="ECO:0000256" key="5">
    <source>
        <dbReference type="SAM" id="MobiDB-lite"/>
    </source>
</evidence>
<dbReference type="EC" id="3.1.1.29" evidence="1"/>
<evidence type="ECO:0000256" key="3">
    <source>
        <dbReference type="ARBA" id="ARBA00038050"/>
    </source>
</evidence>
<feature type="transmembrane region" description="Helical" evidence="6">
    <location>
        <begin position="12"/>
        <end position="31"/>
    </location>
</feature>
<feature type="region of interest" description="Disordered" evidence="5">
    <location>
        <begin position="37"/>
        <end position="69"/>
    </location>
</feature>
<dbReference type="AlphaFoldDB" id="A0A0U2T3W8"/>
<evidence type="ECO:0000256" key="2">
    <source>
        <dbReference type="ARBA" id="ARBA00022801"/>
    </source>
</evidence>
<dbReference type="NCBIfam" id="NF003314">
    <property type="entry name" value="PRK04322.1"/>
    <property type="match status" value="1"/>
</dbReference>
<keyword evidence="2 7" id="KW-0378">Hydrolase</keyword>
<evidence type="ECO:0000313" key="7">
    <source>
        <dbReference type="EMBL" id="ALS04193.1"/>
    </source>
</evidence>
<evidence type="ECO:0000256" key="6">
    <source>
        <dbReference type="SAM" id="Phobius"/>
    </source>
</evidence>
<keyword evidence="6" id="KW-0472">Membrane</keyword>
<dbReference type="SUPFAM" id="SSF102462">
    <property type="entry name" value="Peptidyl-tRNA hydrolase II"/>
    <property type="match status" value="1"/>
</dbReference>
<evidence type="ECO:0000256" key="1">
    <source>
        <dbReference type="ARBA" id="ARBA00013260"/>
    </source>
</evidence>
<dbReference type="GO" id="GO:0005829">
    <property type="term" value="C:cytosol"/>
    <property type="evidence" value="ECO:0007669"/>
    <property type="project" value="TreeGrafter"/>
</dbReference>